<dbReference type="Pfam" id="PF00460">
    <property type="entry name" value="Flg_bb_rod"/>
    <property type="match status" value="1"/>
</dbReference>
<dbReference type="Pfam" id="PF22638">
    <property type="entry name" value="FlgK_D1"/>
    <property type="match status" value="1"/>
</dbReference>
<evidence type="ECO:0000313" key="11">
    <source>
        <dbReference type="Proteomes" id="UP001208041"/>
    </source>
</evidence>
<evidence type="ECO:0000259" key="9">
    <source>
        <dbReference type="Pfam" id="PF22638"/>
    </source>
</evidence>
<keyword evidence="6" id="KW-0975">Bacterial flagellum</keyword>
<name>A0AAE3LUU2_9RHOB</name>
<dbReference type="GO" id="GO:0005198">
    <property type="term" value="F:structural molecule activity"/>
    <property type="evidence" value="ECO:0007669"/>
    <property type="project" value="InterPro"/>
</dbReference>
<organism evidence="10 11">
    <name type="scientific">Halocynthiibacter halioticoli</name>
    <dbReference type="NCBI Taxonomy" id="2986804"/>
    <lineage>
        <taxon>Bacteria</taxon>
        <taxon>Pseudomonadati</taxon>
        <taxon>Pseudomonadota</taxon>
        <taxon>Alphaproteobacteria</taxon>
        <taxon>Rhodobacterales</taxon>
        <taxon>Paracoccaceae</taxon>
        <taxon>Halocynthiibacter</taxon>
    </lineage>
</organism>
<keyword evidence="11" id="KW-1185">Reference proteome</keyword>
<keyword evidence="5" id="KW-0964">Secreted</keyword>
<dbReference type="GO" id="GO:0009424">
    <property type="term" value="C:bacterial-type flagellum hook"/>
    <property type="evidence" value="ECO:0007669"/>
    <property type="project" value="InterPro"/>
</dbReference>
<comment type="subcellular location">
    <subcellularLocation>
        <location evidence="1">Bacterial flagellum basal body</location>
    </subcellularLocation>
    <subcellularLocation>
        <location evidence="2">Secreted</location>
    </subcellularLocation>
</comment>
<dbReference type="Pfam" id="PF06429">
    <property type="entry name" value="Flg_bbr_C"/>
    <property type="match status" value="1"/>
</dbReference>
<dbReference type="GO" id="GO:0044780">
    <property type="term" value="P:bacterial-type flagellum assembly"/>
    <property type="evidence" value="ECO:0007669"/>
    <property type="project" value="InterPro"/>
</dbReference>
<sequence>MSLSSSLANAMTGLNASARSAQVVSSNIANAMTEGYGRRELELSSQTLGRNGAGVTVVGTTRHADPVLIADRRSAQSEQGSASTMSSFLGQLESAIGIPGDAGSLSATISQFENALIEASSRPDSTVRLQNVLTASQDLAGKFNAISDDIQNLRVQADNQIFEQVSFLNKSLKHIEYLNQQIQNHSNTNRDVNALVDQRQVAIDAISSIVPLKLADRDNGTVALFTEMGAILVDGRAGTFEFSSTPTIVPEMTISSGALSGLSLNGTPINTNAERNAIKGGSLSALFQARDNTLVSAQSEIDSIARNIIERFADPALDPTSTGGLFTDSGASFDPLNEIAISQRISVSSAVIPEAGGAIWRIRDGIGAVSQGDVGNADTINRMLGALRNSTLIASGSMSSGSTSFANLATNFASQIGSAKHASETDLTYAITKTETLRTQELSGGVDTDQEMQKLLLVERSYAANAKIIQSIDELFDLLLGI</sequence>
<gene>
    <name evidence="10" type="primary">flgK</name>
    <name evidence="10" type="ORF">OH136_14860</name>
</gene>
<dbReference type="PANTHER" id="PTHR30033">
    <property type="entry name" value="FLAGELLAR HOOK-ASSOCIATED PROTEIN 1"/>
    <property type="match status" value="1"/>
</dbReference>
<reference evidence="10" key="1">
    <citation type="submission" date="2022-10" db="EMBL/GenBank/DDBJ databases">
        <authorList>
            <person name="Yue Y."/>
        </authorList>
    </citation>
    <scope>NUCLEOTIDE SEQUENCE</scope>
    <source>
        <strain evidence="10">Z654</strain>
    </source>
</reference>
<dbReference type="SUPFAM" id="SSF64518">
    <property type="entry name" value="Phase 1 flagellin"/>
    <property type="match status" value="1"/>
</dbReference>
<evidence type="ECO:0000256" key="6">
    <source>
        <dbReference type="ARBA" id="ARBA00023143"/>
    </source>
</evidence>
<keyword evidence="10" id="KW-0966">Cell projection</keyword>
<evidence type="ECO:0000256" key="4">
    <source>
        <dbReference type="ARBA" id="ARBA00016244"/>
    </source>
</evidence>
<evidence type="ECO:0000256" key="5">
    <source>
        <dbReference type="ARBA" id="ARBA00022525"/>
    </source>
</evidence>
<dbReference type="InterPro" id="IPR001444">
    <property type="entry name" value="Flag_bb_rod_N"/>
</dbReference>
<evidence type="ECO:0000259" key="8">
    <source>
        <dbReference type="Pfam" id="PF06429"/>
    </source>
</evidence>
<dbReference type="InterPro" id="IPR053927">
    <property type="entry name" value="FlgK_helical"/>
</dbReference>
<evidence type="ECO:0000256" key="2">
    <source>
        <dbReference type="ARBA" id="ARBA00004613"/>
    </source>
</evidence>
<accession>A0AAE3LUU2</accession>
<evidence type="ECO:0000313" key="10">
    <source>
        <dbReference type="EMBL" id="MCV6825840.1"/>
    </source>
</evidence>
<dbReference type="AlphaFoldDB" id="A0AAE3LUU2"/>
<dbReference type="GO" id="GO:0009425">
    <property type="term" value="C:bacterial-type flagellum basal body"/>
    <property type="evidence" value="ECO:0007669"/>
    <property type="project" value="UniProtKB-SubCell"/>
</dbReference>
<dbReference type="EMBL" id="JAOYFC010000004">
    <property type="protein sequence ID" value="MCV6825840.1"/>
    <property type="molecule type" value="Genomic_DNA"/>
</dbReference>
<comment type="similarity">
    <text evidence="3">Belongs to the flagella basal body rod proteins family.</text>
</comment>
<evidence type="ECO:0000256" key="1">
    <source>
        <dbReference type="ARBA" id="ARBA00004117"/>
    </source>
</evidence>
<comment type="caution">
    <text evidence="10">The sequence shown here is derived from an EMBL/GenBank/DDBJ whole genome shotgun (WGS) entry which is preliminary data.</text>
</comment>
<proteinExistence type="inferred from homology"/>
<keyword evidence="10" id="KW-0282">Flagellum</keyword>
<dbReference type="NCBIfam" id="TIGR02492">
    <property type="entry name" value="flgK_ends"/>
    <property type="match status" value="1"/>
</dbReference>
<keyword evidence="10" id="KW-0969">Cilium</keyword>
<dbReference type="InterPro" id="IPR002371">
    <property type="entry name" value="FlgK"/>
</dbReference>
<feature type="domain" description="Flagellar hook-associated protein FlgK helical" evidence="9">
    <location>
        <begin position="90"/>
        <end position="312"/>
    </location>
</feature>
<dbReference type="RefSeq" id="WP_263954791.1">
    <property type="nucleotide sequence ID" value="NZ_JAOYFC010000004.1"/>
</dbReference>
<evidence type="ECO:0000256" key="3">
    <source>
        <dbReference type="ARBA" id="ARBA00009677"/>
    </source>
</evidence>
<dbReference type="PANTHER" id="PTHR30033:SF1">
    <property type="entry name" value="FLAGELLAR HOOK-ASSOCIATED PROTEIN 1"/>
    <property type="match status" value="1"/>
</dbReference>
<dbReference type="Proteomes" id="UP001208041">
    <property type="component" value="Unassembled WGS sequence"/>
</dbReference>
<feature type="domain" description="Flagellar basal-body/hook protein C-terminal" evidence="8">
    <location>
        <begin position="445"/>
        <end position="479"/>
    </location>
</feature>
<protein>
    <recommendedName>
        <fullName evidence="4">Flagellar hook-associated protein 1</fullName>
    </recommendedName>
</protein>
<evidence type="ECO:0000259" key="7">
    <source>
        <dbReference type="Pfam" id="PF00460"/>
    </source>
</evidence>
<feature type="domain" description="Flagellar basal body rod protein N-terminal" evidence="7">
    <location>
        <begin position="8"/>
        <end position="36"/>
    </location>
</feature>
<dbReference type="GO" id="GO:0005576">
    <property type="term" value="C:extracellular region"/>
    <property type="evidence" value="ECO:0007669"/>
    <property type="project" value="UniProtKB-SubCell"/>
</dbReference>
<dbReference type="InterPro" id="IPR010930">
    <property type="entry name" value="Flg_bb/hook_C_dom"/>
</dbReference>